<accession>A0ABY9TF34</accession>
<sequence length="76" mass="8645">MQLEKMLVELRKIKGANFSESLGSLTDYSNEQVCRQALAGNKEFIVELLRRGEIAEIEGDYLIANELYKTFTKGMV</sequence>
<dbReference type="Proteomes" id="UP001248581">
    <property type="component" value="Chromosome"/>
</dbReference>
<organism evidence="1 2">
    <name type="scientific">Thalassotalea nanhaiensis</name>
    <dbReference type="NCBI Taxonomy" id="3065648"/>
    <lineage>
        <taxon>Bacteria</taxon>
        <taxon>Pseudomonadati</taxon>
        <taxon>Pseudomonadota</taxon>
        <taxon>Gammaproteobacteria</taxon>
        <taxon>Alteromonadales</taxon>
        <taxon>Colwelliaceae</taxon>
        <taxon>Thalassotalea</taxon>
    </lineage>
</organism>
<reference evidence="2" key="1">
    <citation type="submission" date="2023-09" db="EMBL/GenBank/DDBJ databases">
        <authorList>
            <person name="Li S."/>
            <person name="Li X."/>
            <person name="Zhang C."/>
            <person name="Zhao Z."/>
        </authorList>
    </citation>
    <scope>NUCLEOTIDE SEQUENCE [LARGE SCALE GENOMIC DNA]</scope>
    <source>
        <strain evidence="2">SQ345</strain>
    </source>
</reference>
<keyword evidence="2" id="KW-1185">Reference proteome</keyword>
<evidence type="ECO:0000313" key="1">
    <source>
        <dbReference type="EMBL" id="WNC67395.1"/>
    </source>
</evidence>
<proteinExistence type="predicted"/>
<gene>
    <name evidence="1" type="ORF">RI845_12795</name>
</gene>
<dbReference type="RefSeq" id="WP_348386554.1">
    <property type="nucleotide sequence ID" value="NZ_CP134146.1"/>
</dbReference>
<name>A0ABY9TF34_9GAMM</name>
<protein>
    <submittedName>
        <fullName evidence="1">Uncharacterized protein</fullName>
    </submittedName>
</protein>
<evidence type="ECO:0000313" key="2">
    <source>
        <dbReference type="Proteomes" id="UP001248581"/>
    </source>
</evidence>
<dbReference type="EMBL" id="CP134146">
    <property type="protein sequence ID" value="WNC67395.1"/>
    <property type="molecule type" value="Genomic_DNA"/>
</dbReference>